<sequence length="136" mass="14439">MKIISEFKAFVLRGNVVDLAVGIVIGAAFGAMVTALVKDLITPLIGIAGNFNFSALHFTVNKSVFLVGDFINAIVSFIILAAVIFFFVVKPINSLVARTKKAPLPADPITKACDFCTSEINIAATRCPFCTSELAA</sequence>
<dbReference type="PANTHER" id="PTHR30266">
    <property type="entry name" value="MECHANOSENSITIVE CHANNEL MSCL"/>
    <property type="match status" value="1"/>
</dbReference>
<evidence type="ECO:0000313" key="11">
    <source>
        <dbReference type="EMBL" id="KJF17864.1"/>
    </source>
</evidence>
<dbReference type="Pfam" id="PF01741">
    <property type="entry name" value="MscL"/>
    <property type="match status" value="1"/>
</dbReference>
<dbReference type="GO" id="GO:0005886">
    <property type="term" value="C:plasma membrane"/>
    <property type="evidence" value="ECO:0007669"/>
    <property type="project" value="UniProtKB-SubCell"/>
</dbReference>
<dbReference type="InterPro" id="IPR019823">
    <property type="entry name" value="Mechanosensitive_channel_CS"/>
</dbReference>
<evidence type="ECO:0000256" key="6">
    <source>
        <dbReference type="ARBA" id="ARBA00022989"/>
    </source>
</evidence>
<keyword evidence="9 10" id="KW-0407">Ion channel</keyword>
<evidence type="ECO:0000256" key="4">
    <source>
        <dbReference type="ARBA" id="ARBA00022475"/>
    </source>
</evidence>
<dbReference type="EMBL" id="JXYS01000028">
    <property type="protein sequence ID" value="KJF17864.1"/>
    <property type="molecule type" value="Genomic_DNA"/>
</dbReference>
<comment type="subcellular location">
    <subcellularLocation>
        <location evidence="1 10">Cell membrane</location>
        <topology evidence="1 10">Multi-pass membrane protein</topology>
    </subcellularLocation>
</comment>
<organism evidence="11 12">
    <name type="scientific">Acidithrix ferrooxidans</name>
    <dbReference type="NCBI Taxonomy" id="1280514"/>
    <lineage>
        <taxon>Bacteria</taxon>
        <taxon>Bacillati</taxon>
        <taxon>Actinomycetota</taxon>
        <taxon>Acidimicrobiia</taxon>
        <taxon>Acidimicrobiales</taxon>
        <taxon>Acidimicrobiaceae</taxon>
        <taxon>Acidithrix</taxon>
    </lineage>
</organism>
<protein>
    <recommendedName>
        <fullName evidence="10">Large-conductance mechanosensitive channel</fullName>
    </recommendedName>
</protein>
<dbReference type="GO" id="GO:0008381">
    <property type="term" value="F:mechanosensitive monoatomic ion channel activity"/>
    <property type="evidence" value="ECO:0007669"/>
    <property type="project" value="UniProtKB-UniRule"/>
</dbReference>
<keyword evidence="6 10" id="KW-1133">Transmembrane helix</keyword>
<keyword evidence="5 10" id="KW-0812">Transmembrane</keyword>
<evidence type="ECO:0000256" key="1">
    <source>
        <dbReference type="ARBA" id="ARBA00004651"/>
    </source>
</evidence>
<dbReference type="InterPro" id="IPR001185">
    <property type="entry name" value="MS_channel"/>
</dbReference>
<comment type="caution">
    <text evidence="11">The sequence shown here is derived from an EMBL/GenBank/DDBJ whole genome shotgun (WGS) entry which is preliminary data.</text>
</comment>
<dbReference type="InterPro" id="IPR036019">
    <property type="entry name" value="MscL_channel"/>
</dbReference>
<dbReference type="PATRIC" id="fig|1280514.3.peg.1629"/>
<dbReference type="PRINTS" id="PR01264">
    <property type="entry name" value="MECHCHANNEL"/>
</dbReference>
<feature type="transmembrane region" description="Helical" evidence="10">
    <location>
        <begin position="12"/>
        <end position="37"/>
    </location>
</feature>
<accession>A0A0D8HJ34</accession>
<evidence type="ECO:0000313" key="12">
    <source>
        <dbReference type="Proteomes" id="UP000032360"/>
    </source>
</evidence>
<evidence type="ECO:0000256" key="9">
    <source>
        <dbReference type="ARBA" id="ARBA00023303"/>
    </source>
</evidence>
<dbReference type="AlphaFoldDB" id="A0A0D8HJ34"/>
<comment type="similarity">
    <text evidence="2 10">Belongs to the MscL family.</text>
</comment>
<comment type="subunit">
    <text evidence="10">Homopentamer.</text>
</comment>
<dbReference type="PANTHER" id="PTHR30266:SF2">
    <property type="entry name" value="LARGE-CONDUCTANCE MECHANOSENSITIVE CHANNEL"/>
    <property type="match status" value="1"/>
</dbReference>
<evidence type="ECO:0000256" key="5">
    <source>
        <dbReference type="ARBA" id="ARBA00022692"/>
    </source>
</evidence>
<keyword evidence="4 10" id="KW-1003">Cell membrane</keyword>
<evidence type="ECO:0000256" key="2">
    <source>
        <dbReference type="ARBA" id="ARBA00007254"/>
    </source>
</evidence>
<dbReference type="Gene3D" id="1.10.1200.120">
    <property type="entry name" value="Large-conductance mechanosensitive channel, MscL, domain 1"/>
    <property type="match status" value="1"/>
</dbReference>
<dbReference type="RefSeq" id="WP_052605010.1">
    <property type="nucleotide sequence ID" value="NZ_JXYS01000028.1"/>
</dbReference>
<keyword evidence="7 10" id="KW-0406">Ion transport</keyword>
<keyword evidence="8 10" id="KW-0472">Membrane</keyword>
<comment type="function">
    <text evidence="10">Channel that opens in response to stretch forces in the membrane lipid bilayer. May participate in the regulation of osmotic pressure changes within the cell.</text>
</comment>
<evidence type="ECO:0000256" key="10">
    <source>
        <dbReference type="HAMAP-Rule" id="MF_00115"/>
    </source>
</evidence>
<dbReference type="NCBIfam" id="TIGR00220">
    <property type="entry name" value="mscL"/>
    <property type="match status" value="1"/>
</dbReference>
<reference evidence="11 12" key="1">
    <citation type="submission" date="2015-01" db="EMBL/GenBank/DDBJ databases">
        <title>Draft genome of the acidophilic iron oxidizer Acidithrix ferrooxidans strain Py-F3.</title>
        <authorList>
            <person name="Poehlein A."/>
            <person name="Eisen S."/>
            <person name="Schloemann M."/>
            <person name="Johnson B.D."/>
            <person name="Daniel R."/>
            <person name="Muehling M."/>
        </authorList>
    </citation>
    <scope>NUCLEOTIDE SEQUENCE [LARGE SCALE GENOMIC DNA]</scope>
    <source>
        <strain evidence="11 12">Py-F3</strain>
    </source>
</reference>
<keyword evidence="12" id="KW-1185">Reference proteome</keyword>
<dbReference type="InterPro" id="IPR037673">
    <property type="entry name" value="MSC/AndL"/>
</dbReference>
<dbReference type="HAMAP" id="MF_00115">
    <property type="entry name" value="MscL"/>
    <property type="match status" value="1"/>
</dbReference>
<proteinExistence type="inferred from homology"/>
<gene>
    <name evidence="10 11" type="primary">mscL</name>
    <name evidence="11" type="ORF">AXFE_12490</name>
</gene>
<dbReference type="Proteomes" id="UP000032360">
    <property type="component" value="Unassembled WGS sequence"/>
</dbReference>
<dbReference type="OrthoDB" id="9810350at2"/>
<evidence type="ECO:0000256" key="8">
    <source>
        <dbReference type="ARBA" id="ARBA00023136"/>
    </source>
</evidence>
<evidence type="ECO:0000256" key="7">
    <source>
        <dbReference type="ARBA" id="ARBA00023065"/>
    </source>
</evidence>
<feature type="transmembrane region" description="Helical" evidence="10">
    <location>
        <begin position="70"/>
        <end position="89"/>
    </location>
</feature>
<evidence type="ECO:0000256" key="3">
    <source>
        <dbReference type="ARBA" id="ARBA00022448"/>
    </source>
</evidence>
<keyword evidence="3 10" id="KW-0813">Transport</keyword>
<dbReference type="STRING" id="1280514.AXFE_12490"/>
<name>A0A0D8HJ34_9ACTN</name>
<dbReference type="PROSITE" id="PS01327">
    <property type="entry name" value="MSCL"/>
    <property type="match status" value="1"/>
</dbReference>
<dbReference type="SUPFAM" id="SSF81330">
    <property type="entry name" value="Gated mechanosensitive channel"/>
    <property type="match status" value="1"/>
</dbReference>